<name>A0A0N4W8L1_HAEPC</name>
<dbReference type="WBParaSite" id="HPLM_0000655201-mRNA-1">
    <property type="protein sequence ID" value="HPLM_0000655201-mRNA-1"/>
    <property type="gene ID" value="HPLM_0000655201"/>
</dbReference>
<protein>
    <submittedName>
        <fullName evidence="2 4">Uncharacterized protein</fullName>
    </submittedName>
</protein>
<reference evidence="4" key="1">
    <citation type="submission" date="2017-02" db="UniProtKB">
        <authorList>
            <consortium name="WormBaseParasite"/>
        </authorList>
    </citation>
    <scope>IDENTIFICATION</scope>
</reference>
<evidence type="ECO:0000313" key="2">
    <source>
        <dbReference type="EMBL" id="VDO29321.1"/>
    </source>
</evidence>
<dbReference type="EMBL" id="UZAF01016510">
    <property type="protein sequence ID" value="VDO29321.1"/>
    <property type="molecule type" value="Genomic_DNA"/>
</dbReference>
<evidence type="ECO:0000313" key="4">
    <source>
        <dbReference type="WBParaSite" id="HPLM_0000655201-mRNA-1"/>
    </source>
</evidence>
<sequence length="74" mass="8767">MRYAESRTPLECPLQLTWKLNRQHSAHHNNTKTQHLRHNDDDDDVDDDDNDDDDDEDEGEMIIIHAEQIRLTQS</sequence>
<evidence type="ECO:0000256" key="1">
    <source>
        <dbReference type="SAM" id="MobiDB-lite"/>
    </source>
</evidence>
<accession>A0A0N4W8L1</accession>
<keyword evidence="3" id="KW-1185">Reference proteome</keyword>
<dbReference type="AlphaFoldDB" id="A0A0N4W8L1"/>
<reference evidence="2 3" key="2">
    <citation type="submission" date="2018-11" db="EMBL/GenBank/DDBJ databases">
        <authorList>
            <consortium name="Pathogen Informatics"/>
        </authorList>
    </citation>
    <scope>NUCLEOTIDE SEQUENCE [LARGE SCALE GENOMIC DNA]</scope>
    <source>
        <strain evidence="2 3">MHpl1</strain>
    </source>
</reference>
<organism evidence="4">
    <name type="scientific">Haemonchus placei</name>
    <name type="common">Barber's pole worm</name>
    <dbReference type="NCBI Taxonomy" id="6290"/>
    <lineage>
        <taxon>Eukaryota</taxon>
        <taxon>Metazoa</taxon>
        <taxon>Ecdysozoa</taxon>
        <taxon>Nematoda</taxon>
        <taxon>Chromadorea</taxon>
        <taxon>Rhabditida</taxon>
        <taxon>Rhabditina</taxon>
        <taxon>Rhabditomorpha</taxon>
        <taxon>Strongyloidea</taxon>
        <taxon>Trichostrongylidae</taxon>
        <taxon>Haemonchus</taxon>
    </lineage>
</organism>
<feature type="compositionally biased region" description="Acidic residues" evidence="1">
    <location>
        <begin position="41"/>
        <end position="60"/>
    </location>
</feature>
<dbReference type="Proteomes" id="UP000268014">
    <property type="component" value="Unassembled WGS sequence"/>
</dbReference>
<evidence type="ECO:0000313" key="3">
    <source>
        <dbReference type="Proteomes" id="UP000268014"/>
    </source>
</evidence>
<feature type="region of interest" description="Disordered" evidence="1">
    <location>
        <begin position="25"/>
        <end position="62"/>
    </location>
</feature>
<gene>
    <name evidence="2" type="ORF">HPLM_LOCUS6544</name>
</gene>
<feature type="compositionally biased region" description="Basic residues" evidence="1">
    <location>
        <begin position="25"/>
        <end position="36"/>
    </location>
</feature>
<proteinExistence type="predicted"/>